<evidence type="ECO:0000256" key="11">
    <source>
        <dbReference type="ARBA" id="ARBA00047986"/>
    </source>
</evidence>
<feature type="repeat" description="TPR" evidence="15">
    <location>
        <begin position="109"/>
        <end position="142"/>
    </location>
</feature>
<feature type="compositionally biased region" description="Polar residues" evidence="17">
    <location>
        <begin position="11"/>
        <end position="24"/>
    </location>
</feature>
<feature type="domain" description="Serine/threonine specific protein phosphatases" evidence="18">
    <location>
        <begin position="356"/>
        <end position="361"/>
    </location>
</feature>
<proteinExistence type="inferred from homology"/>
<evidence type="ECO:0000256" key="8">
    <source>
        <dbReference type="ARBA" id="ARBA00022803"/>
    </source>
</evidence>
<evidence type="ECO:0000256" key="16">
    <source>
        <dbReference type="RuleBase" id="RU004273"/>
    </source>
</evidence>
<keyword evidence="10" id="KW-0539">Nucleus</keyword>
<evidence type="ECO:0000259" key="18">
    <source>
        <dbReference type="PROSITE" id="PS00125"/>
    </source>
</evidence>
<dbReference type="GO" id="GO:0005634">
    <property type="term" value="C:nucleus"/>
    <property type="evidence" value="ECO:0007669"/>
    <property type="project" value="UniProtKB-SubCell"/>
</dbReference>
<comment type="cofactor">
    <cofactor evidence="2">
        <name>Mg(2+)</name>
        <dbReference type="ChEBI" id="CHEBI:18420"/>
    </cofactor>
</comment>
<evidence type="ECO:0000256" key="1">
    <source>
        <dbReference type="ARBA" id="ARBA00001936"/>
    </source>
</evidence>
<evidence type="ECO:0000256" key="15">
    <source>
        <dbReference type="PROSITE-ProRule" id="PRU00339"/>
    </source>
</evidence>
<dbReference type="EC" id="3.1.3.16" evidence="16"/>
<evidence type="ECO:0000256" key="13">
    <source>
        <dbReference type="ARBA" id="ARBA00059747"/>
    </source>
</evidence>
<dbReference type="Proteomes" id="UP000620104">
    <property type="component" value="Unassembled WGS sequence"/>
</dbReference>
<gene>
    <name evidence="19" type="ORF">NliqN6_3381</name>
</gene>
<comment type="cofactor">
    <cofactor evidence="1">
        <name>Mn(2+)</name>
        <dbReference type="ChEBI" id="CHEBI:29035"/>
    </cofactor>
</comment>
<keyword evidence="5" id="KW-0479">Metal-binding</keyword>
<dbReference type="SUPFAM" id="SSF56300">
    <property type="entry name" value="Metallo-dependent phosphatases"/>
    <property type="match status" value="1"/>
</dbReference>
<dbReference type="InterPro" id="IPR019734">
    <property type="entry name" value="TPR_rpt"/>
</dbReference>
<dbReference type="GO" id="GO:0004722">
    <property type="term" value="F:protein serine/threonine phosphatase activity"/>
    <property type="evidence" value="ECO:0007669"/>
    <property type="project" value="UniProtKB-EC"/>
</dbReference>
<sequence length="575" mass="63202">MSAPPQDLHASLSQIITGTESPPTGLTAAADDDITPFPSPAMGATQLGDEALAELSIEDGLDQDKVVSEEDAAQAQKLKAEANAAFSRQQYNEAVDLFTQAIRLNPRESVFFGNRAMARMKLEEYGGAVADTTKAIELDPKNVKAYYRRALSRLAILQPTLAVPDFKHVLELDPGNKLAREQYEAAAKLIRRIEFEKAIAVGETETTSAKILRMLSQDSVPMDTSYTGPTPEYDSTTKRYKPTKEFVEGMIQMFKDGGKLPKRLCFEIVLGCKEALDKENSLVEVEIGKGVKCDIVGDTHGQFYDLCNLLSMLTPPSETHAILFNGDFVDRGSWSVEVALTLFAYKWLYPNRIFLNRGNHETSDMNKVYGFEGECKAKHGELMYKLFADVFTALPMATLLTASQSPSNLKSEGSQPAILSPGGKKRYFVVHGGLFSKDGVTLDDVKNIKRYGKQPGQEGLMCELLWTDPQDAPGRGPSKRGVGVGFGPDVTRRWCEANHVTAVIRSHEVRAEGYAIEHDGLCITTFSCPNYCDSTGNKAAYVRMQDDGQLSYHQFDAVPHPPIKPMAYSGGFSGM</sequence>
<organism evidence="19 20">
    <name type="scientific">Naganishia liquefaciens</name>
    <dbReference type="NCBI Taxonomy" id="104408"/>
    <lineage>
        <taxon>Eukaryota</taxon>
        <taxon>Fungi</taxon>
        <taxon>Dikarya</taxon>
        <taxon>Basidiomycota</taxon>
        <taxon>Agaricomycotina</taxon>
        <taxon>Tremellomycetes</taxon>
        <taxon>Filobasidiales</taxon>
        <taxon>Filobasidiaceae</taxon>
        <taxon>Naganishia</taxon>
    </lineage>
</organism>
<evidence type="ECO:0000313" key="20">
    <source>
        <dbReference type="Proteomes" id="UP000620104"/>
    </source>
</evidence>
<comment type="catalytic activity">
    <reaction evidence="11">
        <text>O-phospho-L-seryl-[protein] + H2O = L-seryl-[protein] + phosphate</text>
        <dbReference type="Rhea" id="RHEA:20629"/>
        <dbReference type="Rhea" id="RHEA-COMP:9863"/>
        <dbReference type="Rhea" id="RHEA-COMP:11604"/>
        <dbReference type="ChEBI" id="CHEBI:15377"/>
        <dbReference type="ChEBI" id="CHEBI:29999"/>
        <dbReference type="ChEBI" id="CHEBI:43474"/>
        <dbReference type="ChEBI" id="CHEBI:83421"/>
        <dbReference type="EC" id="3.1.3.16"/>
    </reaction>
    <physiologicalReaction direction="left-to-right" evidence="11">
        <dbReference type="Rhea" id="RHEA:20630"/>
    </physiologicalReaction>
</comment>
<feature type="repeat" description="TPR" evidence="15">
    <location>
        <begin position="75"/>
        <end position="108"/>
    </location>
</feature>
<dbReference type="OrthoDB" id="445564at2759"/>
<evidence type="ECO:0000256" key="3">
    <source>
        <dbReference type="ARBA" id="ARBA00004123"/>
    </source>
</evidence>
<reference evidence="19" key="1">
    <citation type="submission" date="2020-07" db="EMBL/GenBank/DDBJ databases">
        <title>Draft Genome Sequence of a Deep-Sea Yeast, Naganishia (Cryptococcus) liquefaciens strain N6.</title>
        <authorList>
            <person name="Han Y.W."/>
            <person name="Kajitani R."/>
            <person name="Morimoto H."/>
            <person name="Parhat M."/>
            <person name="Tsubouchi H."/>
            <person name="Bakenova O."/>
            <person name="Ogata M."/>
            <person name="Argunhan B."/>
            <person name="Aoki R."/>
            <person name="Kajiwara S."/>
            <person name="Itoh T."/>
            <person name="Iwasaki H."/>
        </authorList>
    </citation>
    <scope>NUCLEOTIDE SEQUENCE</scope>
    <source>
        <strain evidence="19">N6</strain>
    </source>
</reference>
<comment type="similarity">
    <text evidence="4">Belongs to the PPP phosphatase family. PP-5 (PP-T) subfamily.</text>
</comment>
<keyword evidence="6" id="KW-0677">Repeat</keyword>
<evidence type="ECO:0000256" key="10">
    <source>
        <dbReference type="ARBA" id="ARBA00023242"/>
    </source>
</evidence>
<dbReference type="EMBL" id="BLZA01000019">
    <property type="protein sequence ID" value="GHJ86979.1"/>
    <property type="molecule type" value="Genomic_DNA"/>
</dbReference>
<accession>A0A8H3YEX9</accession>
<dbReference type="CDD" id="cd07417">
    <property type="entry name" value="MPP_PP5_C"/>
    <property type="match status" value="1"/>
</dbReference>
<dbReference type="SUPFAM" id="SSF48452">
    <property type="entry name" value="TPR-like"/>
    <property type="match status" value="1"/>
</dbReference>
<dbReference type="SMART" id="SM00156">
    <property type="entry name" value="PP2Ac"/>
    <property type="match status" value="1"/>
</dbReference>
<evidence type="ECO:0000256" key="14">
    <source>
        <dbReference type="PIRSR" id="PIRSR033096-1"/>
    </source>
</evidence>
<dbReference type="Pfam" id="PF00149">
    <property type="entry name" value="Metallophos"/>
    <property type="match status" value="1"/>
</dbReference>
<dbReference type="AlphaFoldDB" id="A0A8H3YEX9"/>
<feature type="region of interest" description="Disordered" evidence="17">
    <location>
        <begin position="1"/>
        <end position="44"/>
    </location>
</feature>
<dbReference type="GO" id="GO:0046872">
    <property type="term" value="F:metal ion binding"/>
    <property type="evidence" value="ECO:0007669"/>
    <property type="project" value="UniProtKB-KW"/>
</dbReference>
<dbReference type="InterPro" id="IPR029052">
    <property type="entry name" value="Metallo-depent_PP-like"/>
</dbReference>
<keyword evidence="7 16" id="KW-0378">Hydrolase</keyword>
<feature type="active site" description="Proton donor/acceptor" evidence="14">
    <location>
        <position position="360"/>
    </location>
</feature>
<dbReference type="PRINTS" id="PR00114">
    <property type="entry name" value="STPHPHTASE"/>
</dbReference>
<evidence type="ECO:0000313" key="19">
    <source>
        <dbReference type="EMBL" id="GHJ86979.1"/>
    </source>
</evidence>
<evidence type="ECO:0000256" key="5">
    <source>
        <dbReference type="ARBA" id="ARBA00022723"/>
    </source>
</evidence>
<evidence type="ECO:0000256" key="6">
    <source>
        <dbReference type="ARBA" id="ARBA00022737"/>
    </source>
</evidence>
<dbReference type="Gene3D" id="1.25.40.10">
    <property type="entry name" value="Tetratricopeptide repeat domain"/>
    <property type="match status" value="1"/>
</dbReference>
<dbReference type="InterPro" id="IPR051134">
    <property type="entry name" value="PPP_phosphatase"/>
</dbReference>
<dbReference type="InterPro" id="IPR004843">
    <property type="entry name" value="Calcineurin-like_PHP"/>
</dbReference>
<keyword evidence="8 15" id="KW-0802">TPR repeat</keyword>
<dbReference type="InterPro" id="IPR013235">
    <property type="entry name" value="PPP_dom"/>
</dbReference>
<protein>
    <recommendedName>
        <fullName evidence="16">Serine/threonine-protein phosphatase</fullName>
        <ecNumber evidence="16">3.1.3.16</ecNumber>
    </recommendedName>
</protein>
<comment type="caution">
    <text evidence="19">The sequence shown here is derived from an EMBL/GenBank/DDBJ whole genome shotgun (WGS) entry which is preliminary data.</text>
</comment>
<evidence type="ECO:0000256" key="7">
    <source>
        <dbReference type="ARBA" id="ARBA00022801"/>
    </source>
</evidence>
<evidence type="ECO:0000256" key="17">
    <source>
        <dbReference type="SAM" id="MobiDB-lite"/>
    </source>
</evidence>
<keyword evidence="9" id="KW-0464">Manganese</keyword>
<dbReference type="Pfam" id="PF08321">
    <property type="entry name" value="PPP5"/>
    <property type="match status" value="1"/>
</dbReference>
<dbReference type="Gene3D" id="3.60.21.10">
    <property type="match status" value="1"/>
</dbReference>
<evidence type="ECO:0000256" key="2">
    <source>
        <dbReference type="ARBA" id="ARBA00001946"/>
    </source>
</evidence>
<dbReference type="PROSITE" id="PS00125">
    <property type="entry name" value="SER_THR_PHOSPHATASE"/>
    <property type="match status" value="1"/>
</dbReference>
<dbReference type="SMART" id="SM00028">
    <property type="entry name" value="TPR"/>
    <property type="match status" value="3"/>
</dbReference>
<dbReference type="PROSITE" id="PS50005">
    <property type="entry name" value="TPR"/>
    <property type="match status" value="2"/>
</dbReference>
<dbReference type="PIRSF" id="PIRSF033096">
    <property type="entry name" value="PPPtase_5"/>
    <property type="match status" value="1"/>
</dbReference>
<dbReference type="FunFam" id="3.60.21.10:FF:000039">
    <property type="entry name" value="Serine/threonine-protein phosphatase"/>
    <property type="match status" value="1"/>
</dbReference>
<dbReference type="InterPro" id="IPR006186">
    <property type="entry name" value="Ser/Thr-sp_prot-phosphatase"/>
</dbReference>
<dbReference type="InterPro" id="IPR041753">
    <property type="entry name" value="PP5_C"/>
</dbReference>
<comment type="subcellular location">
    <subcellularLocation>
        <location evidence="3">Nucleus</location>
    </subcellularLocation>
</comment>
<evidence type="ECO:0000256" key="4">
    <source>
        <dbReference type="ARBA" id="ARBA00008786"/>
    </source>
</evidence>
<name>A0A8H3YEX9_9TREE</name>
<comment type="catalytic activity">
    <reaction evidence="12">
        <text>O-phospho-L-threonyl-[protein] + H2O = L-threonyl-[protein] + phosphate</text>
        <dbReference type="Rhea" id="RHEA:47004"/>
        <dbReference type="Rhea" id="RHEA-COMP:11060"/>
        <dbReference type="Rhea" id="RHEA-COMP:11605"/>
        <dbReference type="ChEBI" id="CHEBI:15377"/>
        <dbReference type="ChEBI" id="CHEBI:30013"/>
        <dbReference type="ChEBI" id="CHEBI:43474"/>
        <dbReference type="ChEBI" id="CHEBI:61977"/>
        <dbReference type="EC" id="3.1.3.16"/>
    </reaction>
    <physiologicalReaction direction="left-to-right" evidence="12">
        <dbReference type="Rhea" id="RHEA:47005"/>
    </physiologicalReaction>
</comment>
<dbReference type="InterPro" id="IPR011990">
    <property type="entry name" value="TPR-like_helical_dom_sf"/>
</dbReference>
<keyword evidence="20" id="KW-1185">Reference proteome</keyword>
<evidence type="ECO:0000256" key="12">
    <source>
        <dbReference type="ARBA" id="ARBA00048832"/>
    </source>
</evidence>
<dbReference type="PANTHER" id="PTHR45668">
    <property type="entry name" value="SERINE/THREONINE-PROTEIN PHOSPHATASE 5-RELATED"/>
    <property type="match status" value="1"/>
</dbReference>
<evidence type="ECO:0000256" key="9">
    <source>
        <dbReference type="ARBA" id="ARBA00023211"/>
    </source>
</evidence>
<dbReference type="PANTHER" id="PTHR45668:SF5">
    <property type="entry name" value="SERINE_THREONINE-PROTEIN PHOSPHATASE 5"/>
    <property type="match status" value="1"/>
</dbReference>
<comment type="function">
    <text evidence="13">Protein phosphatase that specifically binds to and dephosphorylates the molecular chaperone Hsp90. Dephosphorylation positively regulates the Hsp90 chaperone machinery.</text>
</comment>